<sequence length="303" mass="33134">MNTTTQKISKKFAFPTIEVLLLLVAAFWGTSYGMTKSALLFTGVFVFMAIRFLLTFSILFFSTVKDFRAGRNKDWKVSIPTGGILLAIFCCEIIGVSITSATNAAFLISLSVILTAFLELMVNKQRLSRQLLMLSLICVLGVYLLTYDGSLSLSLNTGDWLILTAALLRGLMVTTTKRFTENREITSLSLTALQSLVVGLGAVVLAFTYGQGLTLDSIPNSMEFWLITLYLVLFCTLFAFFVQNYAVRRTSPTKVSILMGSEPLFGAIFAVLWLGESLNVVQCIGGAAIVGSVLIATLRKNSN</sequence>
<feature type="transmembrane region" description="Helical" evidence="6">
    <location>
        <begin position="12"/>
        <end position="32"/>
    </location>
</feature>
<evidence type="ECO:0000256" key="2">
    <source>
        <dbReference type="ARBA" id="ARBA00022475"/>
    </source>
</evidence>
<dbReference type="PANTHER" id="PTHR42920:SF5">
    <property type="entry name" value="EAMA DOMAIN-CONTAINING PROTEIN"/>
    <property type="match status" value="1"/>
</dbReference>
<protein>
    <submittedName>
        <fullName evidence="8">Putative DMT superfamily transporter inner membrane protein</fullName>
    </submittedName>
</protein>
<evidence type="ECO:0000313" key="8">
    <source>
        <dbReference type="EMBL" id="SMY37503.1"/>
    </source>
</evidence>
<comment type="subcellular location">
    <subcellularLocation>
        <location evidence="1">Cell membrane</location>
        <topology evidence="1">Multi-pass membrane protein</topology>
    </subcellularLocation>
</comment>
<dbReference type="Pfam" id="PF00892">
    <property type="entry name" value="EamA"/>
    <property type="match status" value="2"/>
</dbReference>
<dbReference type="SUPFAM" id="SSF103481">
    <property type="entry name" value="Multidrug resistance efflux transporter EmrE"/>
    <property type="match status" value="2"/>
</dbReference>
<gene>
    <name evidence="8" type="ORF">PAND9192_03153</name>
</gene>
<feature type="transmembrane region" description="Helical" evidence="6">
    <location>
        <begin position="104"/>
        <end position="122"/>
    </location>
</feature>
<keyword evidence="4 6" id="KW-1133">Transmembrane helix</keyword>
<evidence type="ECO:0000313" key="9">
    <source>
        <dbReference type="Proteomes" id="UP000195719"/>
    </source>
</evidence>
<organism evidence="8 9">
    <name type="scientific">Photobacterium andalusiense</name>
    <dbReference type="NCBI Taxonomy" id="2204296"/>
    <lineage>
        <taxon>Bacteria</taxon>
        <taxon>Pseudomonadati</taxon>
        <taxon>Pseudomonadota</taxon>
        <taxon>Gammaproteobacteria</taxon>
        <taxon>Vibrionales</taxon>
        <taxon>Vibrionaceae</taxon>
        <taxon>Photobacterium</taxon>
    </lineage>
</organism>
<accession>A0A1Y6MLU9</accession>
<evidence type="ECO:0000256" key="4">
    <source>
        <dbReference type="ARBA" id="ARBA00022989"/>
    </source>
</evidence>
<dbReference type="GO" id="GO:0005886">
    <property type="term" value="C:plasma membrane"/>
    <property type="evidence" value="ECO:0007669"/>
    <property type="project" value="UniProtKB-SubCell"/>
</dbReference>
<evidence type="ECO:0000259" key="7">
    <source>
        <dbReference type="Pfam" id="PF00892"/>
    </source>
</evidence>
<reference evidence="9" key="1">
    <citation type="submission" date="2017-06" db="EMBL/GenBank/DDBJ databases">
        <authorList>
            <person name="Rodrigo-Torres L."/>
            <person name="Arahal R.D."/>
            <person name="Lucena T."/>
        </authorList>
    </citation>
    <scope>NUCLEOTIDE SEQUENCE [LARGE SCALE GENOMIC DNA]</scope>
    <source>
        <strain evidence="9">CECT 9192</strain>
    </source>
</reference>
<dbReference type="PANTHER" id="PTHR42920">
    <property type="entry name" value="OS03G0707200 PROTEIN-RELATED"/>
    <property type="match status" value="1"/>
</dbReference>
<evidence type="ECO:0000256" key="1">
    <source>
        <dbReference type="ARBA" id="ARBA00004651"/>
    </source>
</evidence>
<dbReference type="AlphaFoldDB" id="A0A1Y6MLU9"/>
<name>A0A1Y6MLU9_9GAMM</name>
<dbReference type="Gene3D" id="1.10.3730.20">
    <property type="match status" value="1"/>
</dbReference>
<feature type="transmembrane region" description="Helical" evidence="6">
    <location>
        <begin position="131"/>
        <end position="147"/>
    </location>
</feature>
<feature type="transmembrane region" description="Helical" evidence="6">
    <location>
        <begin position="75"/>
        <end position="98"/>
    </location>
</feature>
<feature type="transmembrane region" description="Helical" evidence="6">
    <location>
        <begin position="38"/>
        <end position="63"/>
    </location>
</feature>
<feature type="transmembrane region" description="Helical" evidence="6">
    <location>
        <begin position="279"/>
        <end position="298"/>
    </location>
</feature>
<evidence type="ECO:0000256" key="5">
    <source>
        <dbReference type="ARBA" id="ARBA00023136"/>
    </source>
</evidence>
<feature type="transmembrane region" description="Helical" evidence="6">
    <location>
        <begin position="224"/>
        <end position="243"/>
    </location>
</feature>
<keyword evidence="3 6" id="KW-0812">Transmembrane</keyword>
<feature type="transmembrane region" description="Helical" evidence="6">
    <location>
        <begin position="255"/>
        <end position="273"/>
    </location>
</feature>
<dbReference type="InterPro" id="IPR037185">
    <property type="entry name" value="EmrE-like"/>
</dbReference>
<dbReference type="InterPro" id="IPR000620">
    <property type="entry name" value="EamA_dom"/>
</dbReference>
<dbReference type="EMBL" id="FYAJ01000007">
    <property type="protein sequence ID" value="SMY37503.1"/>
    <property type="molecule type" value="Genomic_DNA"/>
</dbReference>
<feature type="domain" description="EamA" evidence="7">
    <location>
        <begin position="19"/>
        <end position="146"/>
    </location>
</feature>
<dbReference type="RefSeq" id="WP_060996741.1">
    <property type="nucleotide sequence ID" value="NZ_FYAJ01000007.1"/>
</dbReference>
<keyword evidence="2" id="KW-1003">Cell membrane</keyword>
<feature type="domain" description="EamA" evidence="7">
    <location>
        <begin position="157"/>
        <end position="297"/>
    </location>
</feature>
<dbReference type="InterPro" id="IPR051258">
    <property type="entry name" value="Diverse_Substrate_Transporter"/>
</dbReference>
<feature type="transmembrane region" description="Helical" evidence="6">
    <location>
        <begin position="153"/>
        <end position="173"/>
    </location>
</feature>
<keyword evidence="9" id="KW-1185">Reference proteome</keyword>
<keyword evidence="5 6" id="KW-0472">Membrane</keyword>
<feature type="transmembrane region" description="Helical" evidence="6">
    <location>
        <begin position="185"/>
        <end position="209"/>
    </location>
</feature>
<evidence type="ECO:0000256" key="3">
    <source>
        <dbReference type="ARBA" id="ARBA00022692"/>
    </source>
</evidence>
<evidence type="ECO:0000256" key="6">
    <source>
        <dbReference type="SAM" id="Phobius"/>
    </source>
</evidence>
<dbReference type="Proteomes" id="UP000195719">
    <property type="component" value="Unassembled WGS sequence"/>
</dbReference>
<proteinExistence type="predicted"/>